<dbReference type="InterPro" id="IPR000825">
    <property type="entry name" value="SUF_FeS_clus_asmbl_SufBD_core"/>
</dbReference>
<evidence type="ECO:0000313" key="3">
    <source>
        <dbReference type="EMBL" id="SUZ78064.1"/>
    </source>
</evidence>
<dbReference type="InterPro" id="IPR045595">
    <property type="entry name" value="SufBD_N"/>
</dbReference>
<dbReference type="NCBIfam" id="TIGR01981">
    <property type="entry name" value="sufD"/>
    <property type="match status" value="1"/>
</dbReference>
<dbReference type="InterPro" id="IPR011542">
    <property type="entry name" value="SUF_FeS_clus_asmbl_SufD"/>
</dbReference>
<dbReference type="EMBL" id="UINC01001339">
    <property type="protein sequence ID" value="SUZ78064.1"/>
    <property type="molecule type" value="Genomic_DNA"/>
</dbReference>
<feature type="domain" description="SUF system FeS cluster assembly SufBD N-terminal" evidence="2">
    <location>
        <begin position="5"/>
        <end position="159"/>
    </location>
</feature>
<dbReference type="Pfam" id="PF19295">
    <property type="entry name" value="SufBD_N"/>
    <property type="match status" value="1"/>
</dbReference>
<dbReference type="PANTHER" id="PTHR43575:SF1">
    <property type="entry name" value="PROTEIN ABCI7, CHLOROPLASTIC"/>
    <property type="match status" value="1"/>
</dbReference>
<dbReference type="PANTHER" id="PTHR43575">
    <property type="entry name" value="PROTEIN ABCI7, CHLOROPLASTIC"/>
    <property type="match status" value="1"/>
</dbReference>
<evidence type="ECO:0000259" key="2">
    <source>
        <dbReference type="Pfam" id="PF19295"/>
    </source>
</evidence>
<reference evidence="3" key="1">
    <citation type="submission" date="2018-05" db="EMBL/GenBank/DDBJ databases">
        <authorList>
            <person name="Lanie J.A."/>
            <person name="Ng W.-L."/>
            <person name="Kazmierczak K.M."/>
            <person name="Andrzejewski T.M."/>
            <person name="Davidsen T.M."/>
            <person name="Wayne K.J."/>
            <person name="Tettelin H."/>
            <person name="Glass J.I."/>
            <person name="Rusch D."/>
            <person name="Podicherti R."/>
            <person name="Tsui H.-C.T."/>
            <person name="Winkler M.E."/>
        </authorList>
    </citation>
    <scope>NUCLEOTIDE SEQUENCE</scope>
</reference>
<dbReference type="InterPro" id="IPR037284">
    <property type="entry name" value="SUF_FeS_clus_asmbl_SufBD_sf"/>
</dbReference>
<evidence type="ECO:0008006" key="4">
    <source>
        <dbReference type="Google" id="ProtNLM"/>
    </source>
</evidence>
<proteinExistence type="predicted"/>
<dbReference type="SUPFAM" id="SSF101960">
    <property type="entry name" value="Stabilizer of iron transporter SufD"/>
    <property type="match status" value="1"/>
</dbReference>
<evidence type="ECO:0000259" key="1">
    <source>
        <dbReference type="Pfam" id="PF01458"/>
    </source>
</evidence>
<organism evidence="3">
    <name type="scientific">marine metagenome</name>
    <dbReference type="NCBI Taxonomy" id="408172"/>
    <lineage>
        <taxon>unclassified sequences</taxon>
        <taxon>metagenomes</taxon>
        <taxon>ecological metagenomes</taxon>
    </lineage>
</organism>
<dbReference type="InterPro" id="IPR055346">
    <property type="entry name" value="Fe-S_cluster_assembly_SufBD"/>
</dbReference>
<name>A0A381QGN9_9ZZZZ</name>
<feature type="domain" description="SUF system FeS cluster assembly SufBD core" evidence="1">
    <location>
        <begin position="167"/>
        <end position="397"/>
    </location>
</feature>
<dbReference type="AlphaFoldDB" id="A0A381QGN9"/>
<dbReference type="Pfam" id="PF01458">
    <property type="entry name" value="SUFBD_core"/>
    <property type="match status" value="1"/>
</dbReference>
<dbReference type="GO" id="GO:0016226">
    <property type="term" value="P:iron-sulfur cluster assembly"/>
    <property type="evidence" value="ECO:0007669"/>
    <property type="project" value="InterPro"/>
</dbReference>
<gene>
    <name evidence="3" type="ORF">METZ01_LOCUS30918</name>
</gene>
<accession>A0A381QGN9</accession>
<sequence length="427" mass="49631">MIKDFTSIKKNISKETNNTLKIKKTKVFNSLDNVLKTYKEEYKYSPLLRKVSKKFDILKVDSYKEKKKNIDKKILNQYKNQYSIITINGLFQKNKSKIPSGISVNTFNKLHNTDKKFFHKFFNNQDDSKSDIFTSINTINYKESLLIKIDKNYSKKDHINILNFIISNSGESINHIRKLIVSNQNSKSVFIEEFISLDSIENFSTSVTEIFQEENSEIEYLNVQNDKNNFHFNSINISQKQNSISNCFTFSYSGALVRNNLNIKLKEKNCYSNMYGFYALKEKSHVDNHTTVDHIDENSISNEHYKGIMDNNSNGVFNGKIFVRKKAQKTNAFQSNNNILLSDEAKINTKPQLEIWADDVKCSHGCTVGQLDKEAIFYLQSRGISREKAISMLLGAFSEEIIEKIENQFVKQKIKKLTYKKLEYFTS</sequence>
<protein>
    <recommendedName>
        <fullName evidence="4">Fe-S cluster assembly protein SufD</fullName>
    </recommendedName>
</protein>